<comment type="caution">
    <text evidence="1">The sequence shown here is derived from an EMBL/GenBank/DDBJ whole genome shotgun (WGS) entry which is preliminary data.</text>
</comment>
<proteinExistence type="predicted"/>
<dbReference type="AlphaFoldDB" id="A0A0F9VCL5"/>
<reference evidence="1" key="1">
    <citation type="journal article" date="2015" name="Nature">
        <title>Complex archaea that bridge the gap between prokaryotes and eukaryotes.</title>
        <authorList>
            <person name="Spang A."/>
            <person name="Saw J.H."/>
            <person name="Jorgensen S.L."/>
            <person name="Zaremba-Niedzwiedzka K."/>
            <person name="Martijn J."/>
            <person name="Lind A.E."/>
            <person name="van Eijk R."/>
            <person name="Schleper C."/>
            <person name="Guy L."/>
            <person name="Ettema T.J."/>
        </authorList>
    </citation>
    <scope>NUCLEOTIDE SEQUENCE</scope>
</reference>
<evidence type="ECO:0000313" key="1">
    <source>
        <dbReference type="EMBL" id="KKN71296.1"/>
    </source>
</evidence>
<organism evidence="1">
    <name type="scientific">marine sediment metagenome</name>
    <dbReference type="NCBI Taxonomy" id="412755"/>
    <lineage>
        <taxon>unclassified sequences</taxon>
        <taxon>metagenomes</taxon>
        <taxon>ecological metagenomes</taxon>
    </lineage>
</organism>
<gene>
    <name evidence="1" type="ORF">LCGC14_0422060</name>
</gene>
<sequence length="70" mass="7910">MAEPVFRLATEVDVGNVQGNIKSVDFESINRLENAFGREAFTLTEALDMTGDRQSIRRLRNVRLIISAEK</sequence>
<name>A0A0F9VCL5_9ZZZZ</name>
<accession>A0A0F9VCL5</accession>
<dbReference type="EMBL" id="LAZR01000386">
    <property type="protein sequence ID" value="KKN71296.1"/>
    <property type="molecule type" value="Genomic_DNA"/>
</dbReference>
<protein>
    <submittedName>
        <fullName evidence="1">Uncharacterized protein</fullName>
    </submittedName>
</protein>